<feature type="region of interest" description="Disordered" evidence="1">
    <location>
        <begin position="249"/>
        <end position="281"/>
    </location>
</feature>
<proteinExistence type="predicted"/>
<evidence type="ECO:0000256" key="1">
    <source>
        <dbReference type="SAM" id="MobiDB-lite"/>
    </source>
</evidence>
<sequence length="408" mass="45523">MEPTHDRVYVRGRSKFVAPSAPLVICFDDVRDPAYMTPGTDTPSRVARAARATPKKVVSSVVTYSLRTSIWLLRSFVVGESLGSAEVPSPTTAVQSALSDEDDCSESTPGSPPRALIPFLNDNGFMTRTLTLERLVLTGSLPTMTKIYNLFTRHRLEWTARSLGRYSEELAVMHERAFMVTTTYHFLCMICSLLRSAIVPIWHIDQLKTPLGTVYIGLIKDEANELDPHRGPRLELRPLGDNLADTVAQARRATQHASNSTNTTPIESIPGSSTAPSFSRSDPFPTLSFIAEAEERLERRMVQYTKRKIAKPVEDTMMAALFATFEIPPPPPRYHDKRRRGREEEESREQKKEHREMEAAREASLADEEMRRMRVVESAVGASCSRDVAIARGISNSAIADENTTEGV</sequence>
<feature type="compositionally biased region" description="Polar residues" evidence="1">
    <location>
        <begin position="255"/>
        <end position="280"/>
    </location>
</feature>
<accession>A0A6N2CEA3</accession>
<dbReference type="EMBL" id="RXGB01000104">
    <property type="protein sequence ID" value="TMX05229.1"/>
    <property type="molecule type" value="Genomic_DNA"/>
</dbReference>
<gene>
    <name evidence="2" type="ORF">EJD97_000528</name>
</gene>
<comment type="caution">
    <text evidence="2">The sequence shown here is derived from an EMBL/GenBank/DDBJ whole genome shotgun (WGS) entry which is preliminary data.</text>
</comment>
<feature type="region of interest" description="Disordered" evidence="1">
    <location>
        <begin position="326"/>
        <end position="368"/>
    </location>
</feature>
<protein>
    <submittedName>
        <fullName evidence="2">Uncharacterized protein</fullName>
    </submittedName>
</protein>
<feature type="compositionally biased region" description="Basic and acidic residues" evidence="1">
    <location>
        <begin position="341"/>
        <end position="361"/>
    </location>
</feature>
<name>A0A6N2CEA3_SOLCI</name>
<dbReference type="AlphaFoldDB" id="A0A6N2CEA3"/>
<reference evidence="2" key="1">
    <citation type="submission" date="2019-05" db="EMBL/GenBank/DDBJ databases">
        <title>The de novo reference genome and transcriptome assemblies of the wild tomato species Solanum chilense.</title>
        <authorList>
            <person name="Stam R."/>
            <person name="Nosenko T."/>
            <person name="Hoerger A.C."/>
            <person name="Stephan W."/>
            <person name="Seidel M.A."/>
            <person name="Kuhn J.M.M."/>
            <person name="Haberer G."/>
            <person name="Tellier A."/>
        </authorList>
    </citation>
    <scope>NUCLEOTIDE SEQUENCE</scope>
    <source>
        <tissue evidence="2">Mature leaves</tissue>
    </source>
</reference>
<organism evidence="2">
    <name type="scientific">Solanum chilense</name>
    <name type="common">Tomato</name>
    <name type="synonym">Lycopersicon chilense</name>
    <dbReference type="NCBI Taxonomy" id="4083"/>
    <lineage>
        <taxon>Eukaryota</taxon>
        <taxon>Viridiplantae</taxon>
        <taxon>Streptophyta</taxon>
        <taxon>Embryophyta</taxon>
        <taxon>Tracheophyta</taxon>
        <taxon>Spermatophyta</taxon>
        <taxon>Magnoliopsida</taxon>
        <taxon>eudicotyledons</taxon>
        <taxon>Gunneridae</taxon>
        <taxon>Pentapetalae</taxon>
        <taxon>asterids</taxon>
        <taxon>lamiids</taxon>
        <taxon>Solanales</taxon>
        <taxon>Solanaceae</taxon>
        <taxon>Solanoideae</taxon>
        <taxon>Solaneae</taxon>
        <taxon>Solanum</taxon>
        <taxon>Solanum subgen. Lycopersicon</taxon>
    </lineage>
</organism>
<evidence type="ECO:0000313" key="2">
    <source>
        <dbReference type="EMBL" id="TMX05229.1"/>
    </source>
</evidence>